<dbReference type="Proteomes" id="UP000036520">
    <property type="component" value="Chromosome"/>
</dbReference>
<dbReference type="STRING" id="320787.CA2015_4359"/>
<protein>
    <submittedName>
        <fullName evidence="1">Uncharacterized protein</fullName>
    </submittedName>
</protein>
<sequence>MIFFELYLCFQLLYLPFCYSVFYEYNVFNFLQFELTFLNQDINCLYQVCVELHRKSGFDLRYGISFFYLNYFNQLS</sequence>
<dbReference type="EMBL" id="CP012040">
    <property type="protein sequence ID" value="AKP53704.1"/>
    <property type="molecule type" value="Genomic_DNA"/>
</dbReference>
<name>A0A0H4PHQ0_9BACT</name>
<evidence type="ECO:0000313" key="1">
    <source>
        <dbReference type="EMBL" id="AKP53704.1"/>
    </source>
</evidence>
<dbReference type="AlphaFoldDB" id="A0A0H4PHQ0"/>
<evidence type="ECO:0000313" key="2">
    <source>
        <dbReference type="Proteomes" id="UP000036520"/>
    </source>
</evidence>
<accession>A0A0H4PHQ0</accession>
<reference evidence="1 2" key="1">
    <citation type="submission" date="2015-07" db="EMBL/GenBank/DDBJ databases">
        <authorList>
            <person name="Kim K.M."/>
        </authorList>
    </citation>
    <scope>NUCLEOTIDE SEQUENCE [LARGE SCALE GENOMIC DNA]</scope>
    <source>
        <strain evidence="1 2">KCTC 12363</strain>
    </source>
</reference>
<gene>
    <name evidence="1" type="ORF">CA2015_4359</name>
</gene>
<proteinExistence type="predicted"/>
<organism evidence="1 2">
    <name type="scientific">Cyclobacterium amurskyense</name>
    <dbReference type="NCBI Taxonomy" id="320787"/>
    <lineage>
        <taxon>Bacteria</taxon>
        <taxon>Pseudomonadati</taxon>
        <taxon>Bacteroidota</taxon>
        <taxon>Cytophagia</taxon>
        <taxon>Cytophagales</taxon>
        <taxon>Cyclobacteriaceae</taxon>
        <taxon>Cyclobacterium</taxon>
    </lineage>
</organism>
<keyword evidence="2" id="KW-1185">Reference proteome</keyword>
<dbReference type="KEGG" id="camu:CA2015_4359"/>